<dbReference type="PANTHER" id="PTHR42718:SF46">
    <property type="entry name" value="BLR6921 PROTEIN"/>
    <property type="match status" value="1"/>
</dbReference>
<evidence type="ECO:0000256" key="1">
    <source>
        <dbReference type="ARBA" id="ARBA00004651"/>
    </source>
</evidence>
<evidence type="ECO:0000256" key="3">
    <source>
        <dbReference type="ARBA" id="ARBA00022475"/>
    </source>
</evidence>
<accession>F1YK37</accession>
<dbReference type="eggNOG" id="COG0477">
    <property type="taxonomic scope" value="Bacteria"/>
</dbReference>
<feature type="transmembrane region" description="Helical" evidence="8">
    <location>
        <begin position="32"/>
        <end position="57"/>
    </location>
</feature>
<sequence>MDTDSPTPDAGVATPDTVPDTPAPDDGWTPRLVASLIAIVLTLEMLAVSYMMISIALPHIATHFHTDQGAWLLTAFLLVGAVSAPLVGRLADLYGKRRLLLACMIGAASGSLLSALAGSYALLLAGRALTGLLTPCLFLSYSLIRDVYPARTVPLAVSIATSGMGVITVAAPFLTGWLIDDFGFRSIFWFAVILLLVLAVVLVWTTDESPVRARARLDVVGASLIGGGLACVLVGISFGPTWGWTAGSTLTWLVVGVALLACWLWSATVIRQPLIDLRILRRRSVALTTAGAGACYGAGVVYSLVLPIMCMTPASLGLGYGFGVDATGFALFQAPFGAGTLIGGIVVGLTVPRLRARDLMAAGLFIETAAALASAGMHDHRGALIAFIAVFGFGQGLIYAAIPNLVIAAVAPQLQATAASLVGVSQSLVSAIVPVVAFALLNSHVATVVDGGVFYTDGGITAVFWLSSGLALAGAVAAMALPRVIRPLSLTADDEEARASATAVPAA</sequence>
<dbReference type="OrthoDB" id="8878955at2"/>
<feature type="region of interest" description="Disordered" evidence="7">
    <location>
        <begin position="1"/>
        <end position="26"/>
    </location>
</feature>
<dbReference type="Pfam" id="PF07690">
    <property type="entry name" value="MFS_1"/>
    <property type="match status" value="1"/>
</dbReference>
<dbReference type="STRING" id="644548.SCNU_11770"/>
<evidence type="ECO:0000256" key="4">
    <source>
        <dbReference type="ARBA" id="ARBA00022692"/>
    </source>
</evidence>
<keyword evidence="11" id="KW-1185">Reference proteome</keyword>
<dbReference type="PROSITE" id="PS50850">
    <property type="entry name" value="MFS"/>
    <property type="match status" value="1"/>
</dbReference>
<dbReference type="GO" id="GO:0022857">
    <property type="term" value="F:transmembrane transporter activity"/>
    <property type="evidence" value="ECO:0007669"/>
    <property type="project" value="InterPro"/>
</dbReference>
<keyword evidence="3" id="KW-1003">Cell membrane</keyword>
<keyword evidence="4 8" id="KW-0812">Transmembrane</keyword>
<dbReference type="InterPro" id="IPR036259">
    <property type="entry name" value="MFS_trans_sf"/>
</dbReference>
<evidence type="ECO:0000256" key="6">
    <source>
        <dbReference type="ARBA" id="ARBA00023136"/>
    </source>
</evidence>
<comment type="caution">
    <text evidence="10">The sequence shown here is derived from an EMBL/GenBank/DDBJ whole genome shotgun (WGS) entry which is preliminary data.</text>
</comment>
<keyword evidence="6 8" id="KW-0472">Membrane</keyword>
<reference evidence="10 11" key="1">
    <citation type="journal article" date="2011" name="J. Bacteriol.">
        <title>Draft Genome Sequence of Gordonia neofelifaecis NRRL B-59395, a Cholesterol-Degrading Actinomycete.</title>
        <authorList>
            <person name="Ge F."/>
            <person name="Li W."/>
            <person name="Chen G."/>
            <person name="Liu Y."/>
            <person name="Zhang G."/>
            <person name="Yong B."/>
            <person name="Wang Q."/>
            <person name="Wang N."/>
            <person name="Huang Z."/>
            <person name="Li W."/>
            <person name="Wang J."/>
            <person name="Wu C."/>
            <person name="Xie Q."/>
            <person name="Liu G."/>
        </authorList>
    </citation>
    <scope>NUCLEOTIDE SEQUENCE [LARGE SCALE GENOMIC DNA]</scope>
    <source>
        <strain evidence="10 11">NRRL B-59395</strain>
    </source>
</reference>
<feature type="transmembrane region" description="Helical" evidence="8">
    <location>
        <begin position="155"/>
        <end position="175"/>
    </location>
</feature>
<feature type="transmembrane region" description="Helical" evidence="8">
    <location>
        <begin position="99"/>
        <end position="118"/>
    </location>
</feature>
<dbReference type="InterPro" id="IPR020846">
    <property type="entry name" value="MFS_dom"/>
</dbReference>
<protein>
    <submittedName>
        <fullName evidence="10">Drug resistance efflux protein</fullName>
    </submittedName>
</protein>
<feature type="transmembrane region" description="Helical" evidence="8">
    <location>
        <begin position="383"/>
        <end position="411"/>
    </location>
</feature>
<feature type="transmembrane region" description="Helical" evidence="8">
    <location>
        <begin position="244"/>
        <end position="265"/>
    </location>
</feature>
<organism evidence="10 11">
    <name type="scientific">Gordonia neofelifaecis NRRL B-59395</name>
    <dbReference type="NCBI Taxonomy" id="644548"/>
    <lineage>
        <taxon>Bacteria</taxon>
        <taxon>Bacillati</taxon>
        <taxon>Actinomycetota</taxon>
        <taxon>Actinomycetes</taxon>
        <taxon>Mycobacteriales</taxon>
        <taxon>Gordoniaceae</taxon>
        <taxon>Gordonia</taxon>
    </lineage>
</organism>
<dbReference type="GO" id="GO:0005886">
    <property type="term" value="C:plasma membrane"/>
    <property type="evidence" value="ECO:0007669"/>
    <property type="project" value="UniProtKB-SubCell"/>
</dbReference>
<feature type="domain" description="Major facilitator superfamily (MFS) profile" evidence="9">
    <location>
        <begin position="35"/>
        <end position="486"/>
    </location>
</feature>
<dbReference type="InterPro" id="IPR011701">
    <property type="entry name" value="MFS"/>
</dbReference>
<feature type="transmembrane region" description="Helical" evidence="8">
    <location>
        <begin position="285"/>
        <end position="309"/>
    </location>
</feature>
<evidence type="ECO:0000259" key="9">
    <source>
        <dbReference type="PROSITE" id="PS50850"/>
    </source>
</evidence>
<keyword evidence="5 8" id="KW-1133">Transmembrane helix</keyword>
<dbReference type="PANTHER" id="PTHR42718">
    <property type="entry name" value="MAJOR FACILITATOR SUPERFAMILY MULTIDRUG TRANSPORTER MFSC"/>
    <property type="match status" value="1"/>
</dbReference>
<dbReference type="Gene3D" id="1.20.1720.10">
    <property type="entry name" value="Multidrug resistance protein D"/>
    <property type="match status" value="1"/>
</dbReference>
<feature type="transmembrane region" description="Helical" evidence="8">
    <location>
        <begin position="460"/>
        <end position="481"/>
    </location>
</feature>
<feature type="transmembrane region" description="Helical" evidence="8">
    <location>
        <begin position="217"/>
        <end position="238"/>
    </location>
</feature>
<evidence type="ECO:0000256" key="5">
    <source>
        <dbReference type="ARBA" id="ARBA00022989"/>
    </source>
</evidence>
<evidence type="ECO:0000313" key="11">
    <source>
        <dbReference type="Proteomes" id="UP000035065"/>
    </source>
</evidence>
<dbReference type="EMBL" id="AEUD01000009">
    <property type="protein sequence ID" value="EGD54883.1"/>
    <property type="molecule type" value="Genomic_DNA"/>
</dbReference>
<proteinExistence type="predicted"/>
<feature type="compositionally biased region" description="Low complexity" evidence="7">
    <location>
        <begin position="12"/>
        <end position="26"/>
    </location>
</feature>
<comment type="subcellular location">
    <subcellularLocation>
        <location evidence="1">Cell membrane</location>
        <topology evidence="1">Multi-pass membrane protein</topology>
    </subcellularLocation>
</comment>
<evidence type="ECO:0000256" key="8">
    <source>
        <dbReference type="SAM" id="Phobius"/>
    </source>
</evidence>
<dbReference type="RefSeq" id="WP_009679572.1">
    <property type="nucleotide sequence ID" value="NZ_AEUD01000009.1"/>
</dbReference>
<feature type="transmembrane region" description="Helical" evidence="8">
    <location>
        <begin position="329"/>
        <end position="352"/>
    </location>
</feature>
<dbReference type="AlphaFoldDB" id="F1YK37"/>
<name>F1YK37_9ACTN</name>
<feature type="transmembrane region" description="Helical" evidence="8">
    <location>
        <begin position="187"/>
        <end position="205"/>
    </location>
</feature>
<evidence type="ECO:0000256" key="2">
    <source>
        <dbReference type="ARBA" id="ARBA00022448"/>
    </source>
</evidence>
<dbReference type="SUPFAM" id="SSF103473">
    <property type="entry name" value="MFS general substrate transporter"/>
    <property type="match status" value="1"/>
</dbReference>
<gene>
    <name evidence="10" type="ORF">SCNU_11770</name>
</gene>
<feature type="transmembrane region" description="Helical" evidence="8">
    <location>
        <begin position="69"/>
        <end position="87"/>
    </location>
</feature>
<feature type="transmembrane region" description="Helical" evidence="8">
    <location>
        <begin position="359"/>
        <end position="377"/>
    </location>
</feature>
<feature type="transmembrane region" description="Helical" evidence="8">
    <location>
        <begin position="124"/>
        <end position="143"/>
    </location>
</feature>
<dbReference type="Gene3D" id="1.20.1250.20">
    <property type="entry name" value="MFS general substrate transporter like domains"/>
    <property type="match status" value="1"/>
</dbReference>
<evidence type="ECO:0000256" key="7">
    <source>
        <dbReference type="SAM" id="MobiDB-lite"/>
    </source>
</evidence>
<evidence type="ECO:0000313" key="10">
    <source>
        <dbReference type="EMBL" id="EGD54883.1"/>
    </source>
</evidence>
<dbReference type="Proteomes" id="UP000035065">
    <property type="component" value="Unassembled WGS sequence"/>
</dbReference>
<feature type="transmembrane region" description="Helical" evidence="8">
    <location>
        <begin position="418"/>
        <end position="440"/>
    </location>
</feature>
<keyword evidence="2" id="KW-0813">Transport</keyword>